<feature type="non-terminal residue" evidence="12">
    <location>
        <position position="100"/>
    </location>
</feature>
<evidence type="ECO:0000256" key="8">
    <source>
        <dbReference type="ARBA" id="ARBA00023180"/>
    </source>
</evidence>
<keyword evidence="9" id="KW-0449">Lipoprotein</keyword>
<dbReference type="GO" id="GO:0005109">
    <property type="term" value="F:frizzled binding"/>
    <property type="evidence" value="ECO:0007669"/>
    <property type="project" value="TreeGrafter"/>
</dbReference>
<evidence type="ECO:0000256" key="11">
    <source>
        <dbReference type="SAM" id="MobiDB-lite"/>
    </source>
</evidence>
<feature type="region of interest" description="Disordered" evidence="11">
    <location>
        <begin position="40"/>
        <end position="100"/>
    </location>
</feature>
<keyword evidence="6 10" id="KW-0879">Wnt signaling pathway</keyword>
<dbReference type="PANTHER" id="PTHR12027:SF112">
    <property type="entry name" value="PROTEIN WNT-2"/>
    <property type="match status" value="1"/>
</dbReference>
<evidence type="ECO:0000256" key="5">
    <source>
        <dbReference type="ARBA" id="ARBA00022530"/>
    </source>
</evidence>
<dbReference type="PANTHER" id="PTHR12027">
    <property type="entry name" value="WNT RELATED"/>
    <property type="match status" value="1"/>
</dbReference>
<evidence type="ECO:0000256" key="7">
    <source>
        <dbReference type="ARBA" id="ARBA00023157"/>
    </source>
</evidence>
<dbReference type="STRING" id="407821.A0A087TUG0"/>
<organism evidence="12 13">
    <name type="scientific">Stegodyphus mimosarum</name>
    <name type="common">African social velvet spider</name>
    <dbReference type="NCBI Taxonomy" id="407821"/>
    <lineage>
        <taxon>Eukaryota</taxon>
        <taxon>Metazoa</taxon>
        <taxon>Ecdysozoa</taxon>
        <taxon>Arthropoda</taxon>
        <taxon>Chelicerata</taxon>
        <taxon>Arachnida</taxon>
        <taxon>Araneae</taxon>
        <taxon>Araneomorphae</taxon>
        <taxon>Entelegynae</taxon>
        <taxon>Eresoidea</taxon>
        <taxon>Eresidae</taxon>
        <taxon>Stegodyphus</taxon>
    </lineage>
</organism>
<dbReference type="EMBL" id="KK116787">
    <property type="protein sequence ID" value="KFM68749.1"/>
    <property type="molecule type" value="Genomic_DNA"/>
</dbReference>
<keyword evidence="8" id="KW-0325">Glycoprotein</keyword>
<dbReference type="InterPro" id="IPR005817">
    <property type="entry name" value="Wnt"/>
</dbReference>
<comment type="subcellular location">
    <subcellularLocation>
        <location evidence="1 10">Secreted</location>
        <location evidence="1 10">Extracellular space</location>
        <location evidence="1 10">Extracellular matrix</location>
    </subcellularLocation>
</comment>
<evidence type="ECO:0000313" key="13">
    <source>
        <dbReference type="Proteomes" id="UP000054359"/>
    </source>
</evidence>
<dbReference type="Pfam" id="PF00110">
    <property type="entry name" value="wnt"/>
    <property type="match status" value="1"/>
</dbReference>
<evidence type="ECO:0000256" key="6">
    <source>
        <dbReference type="ARBA" id="ARBA00022687"/>
    </source>
</evidence>
<dbReference type="Proteomes" id="UP000054359">
    <property type="component" value="Unassembled WGS sequence"/>
</dbReference>
<reference evidence="12 13" key="1">
    <citation type="submission" date="2013-11" db="EMBL/GenBank/DDBJ databases">
        <title>Genome sequencing of Stegodyphus mimosarum.</title>
        <authorList>
            <person name="Bechsgaard J."/>
        </authorList>
    </citation>
    <scope>NUCLEOTIDE SEQUENCE [LARGE SCALE GENOMIC DNA]</scope>
</reference>
<name>A0A087TUG0_STEMI</name>
<comment type="similarity">
    <text evidence="2 10">Belongs to the Wnt family.</text>
</comment>
<evidence type="ECO:0000256" key="4">
    <source>
        <dbReference type="ARBA" id="ARBA00022525"/>
    </source>
</evidence>
<proteinExistence type="inferred from homology"/>
<evidence type="ECO:0000256" key="3">
    <source>
        <dbReference type="ARBA" id="ARBA00022473"/>
    </source>
</evidence>
<dbReference type="OMA" id="VCNRENK"/>
<dbReference type="GO" id="GO:0030182">
    <property type="term" value="P:neuron differentiation"/>
    <property type="evidence" value="ECO:0007669"/>
    <property type="project" value="TreeGrafter"/>
</dbReference>
<dbReference type="AlphaFoldDB" id="A0A087TUG0"/>
<sequence length="100" mass="11788">MKTCWNTLPAFTKTADYLMRRYQSAKWVFAFWGPSKNVRNSTRKNRPLFLRTRKSKRPHRKPRPRDLVYLEKSPNYCEPNPSKGSPGTVGRVCNRENKDA</sequence>
<dbReference type="GO" id="GO:0045165">
    <property type="term" value="P:cell fate commitment"/>
    <property type="evidence" value="ECO:0007669"/>
    <property type="project" value="TreeGrafter"/>
</dbReference>
<evidence type="ECO:0000256" key="10">
    <source>
        <dbReference type="RuleBase" id="RU003500"/>
    </source>
</evidence>
<keyword evidence="3 10" id="KW-0217">Developmental protein</keyword>
<keyword evidence="5" id="KW-0272">Extracellular matrix</keyword>
<dbReference type="GO" id="GO:0005615">
    <property type="term" value="C:extracellular space"/>
    <property type="evidence" value="ECO:0007669"/>
    <property type="project" value="TreeGrafter"/>
</dbReference>
<dbReference type="GO" id="GO:0060070">
    <property type="term" value="P:canonical Wnt signaling pathway"/>
    <property type="evidence" value="ECO:0007669"/>
    <property type="project" value="TreeGrafter"/>
</dbReference>
<keyword evidence="7" id="KW-1015">Disulfide bond</keyword>
<accession>A0A087TUG0</accession>
<evidence type="ECO:0000256" key="2">
    <source>
        <dbReference type="ARBA" id="ARBA00005683"/>
    </source>
</evidence>
<feature type="compositionally biased region" description="Basic residues" evidence="11">
    <location>
        <begin position="41"/>
        <end position="63"/>
    </location>
</feature>
<evidence type="ECO:0000256" key="9">
    <source>
        <dbReference type="ARBA" id="ARBA00023288"/>
    </source>
</evidence>
<dbReference type="GO" id="GO:0046330">
    <property type="term" value="P:positive regulation of JNK cascade"/>
    <property type="evidence" value="ECO:0007669"/>
    <property type="project" value="TreeGrafter"/>
</dbReference>
<gene>
    <name evidence="12" type="ORF">X975_00599</name>
</gene>
<protein>
    <recommendedName>
        <fullName evidence="10">Protein Wnt</fullName>
    </recommendedName>
</protein>
<keyword evidence="4" id="KW-0964">Secreted</keyword>
<evidence type="ECO:0000313" key="12">
    <source>
        <dbReference type="EMBL" id="KFM68749.1"/>
    </source>
</evidence>
<keyword evidence="13" id="KW-1185">Reference proteome</keyword>
<dbReference type="OrthoDB" id="5945655at2759"/>
<evidence type="ECO:0000256" key="1">
    <source>
        <dbReference type="ARBA" id="ARBA00004498"/>
    </source>
</evidence>
<dbReference type="GO" id="GO:0005125">
    <property type="term" value="F:cytokine activity"/>
    <property type="evidence" value="ECO:0007669"/>
    <property type="project" value="TreeGrafter"/>
</dbReference>
<comment type="function">
    <text evidence="10">Ligand for members of the frizzled family of seven transmembrane receptors.</text>
</comment>